<evidence type="ECO:0000313" key="2">
    <source>
        <dbReference type="Proteomes" id="UP000036325"/>
    </source>
</evidence>
<dbReference type="AlphaFoldDB" id="A0A0J6LC33"/>
<comment type="caution">
    <text evidence="1">The sequence shown here is derived from an EMBL/GenBank/DDBJ whole genome shotgun (WGS) entry which is preliminary data.</text>
</comment>
<accession>A0A0J6LC33</accession>
<sequence>MGMKNSNNAARSINVSINNFSKYSLVIYKLADVFETEINDIIIPRDQKGTLILNNCKFEVNNGPELHIMIDDGKASALCIAKLGWTLSKEQMRIRSITFNVDRDIVYNDSDCSSTKGNLDYPIYDLASPGNNNVSIIITNPPVKDAECSISINFFDGDV</sequence>
<evidence type="ECO:0000313" key="1">
    <source>
        <dbReference type="EMBL" id="KMN11921.1"/>
    </source>
</evidence>
<reference evidence="1 2" key="1">
    <citation type="submission" date="2015-02" db="EMBL/GenBank/DDBJ databases">
        <title>Pseudomonas helleri sp. nov. and Pseudomonas weihenstephanensis sp. nov., isolated from raw cows milk.</title>
        <authorList>
            <person name="von Neubeck M."/>
            <person name="Huptas C."/>
            <person name="Wenning M."/>
            <person name="Scherer S."/>
        </authorList>
    </citation>
    <scope>NUCLEOTIDE SEQUENCE [LARGE SCALE GENOMIC DNA]</scope>
    <source>
        <strain evidence="1 2">DSM 29166</strain>
    </source>
</reference>
<proteinExistence type="predicted"/>
<dbReference type="PATRIC" id="fig|1608994.3.peg.441"/>
<name>A0A0J6LC33_9PSED</name>
<gene>
    <name evidence="1" type="ORF">TU86_21375</name>
</gene>
<dbReference type="Proteomes" id="UP000036325">
    <property type="component" value="Unassembled WGS sequence"/>
</dbReference>
<dbReference type="EMBL" id="JYLF01000012">
    <property type="protein sequence ID" value="KMN11921.1"/>
    <property type="molecule type" value="Genomic_DNA"/>
</dbReference>
<organism evidence="1 2">
    <name type="scientific">Pseudomonas weihenstephanensis</name>
    <dbReference type="NCBI Taxonomy" id="1608994"/>
    <lineage>
        <taxon>Bacteria</taxon>
        <taxon>Pseudomonadati</taxon>
        <taxon>Pseudomonadota</taxon>
        <taxon>Gammaproteobacteria</taxon>
        <taxon>Pseudomonadales</taxon>
        <taxon>Pseudomonadaceae</taxon>
        <taxon>Pseudomonas</taxon>
    </lineage>
</organism>
<protein>
    <submittedName>
        <fullName evidence="1">Uncharacterized protein</fullName>
    </submittedName>
</protein>